<name>A0A0U1BVG3_9MYCO</name>
<dbReference type="AlphaFoldDB" id="A0A0U1BVG3"/>
<dbReference type="EMBL" id="CSWP01000012">
    <property type="protein sequence ID" value="CPV70464.1"/>
    <property type="molecule type" value="Genomic_DNA"/>
</dbReference>
<feature type="chain" id="PRO_5038599717" evidence="1">
    <location>
        <begin position="34"/>
        <end position="277"/>
    </location>
</feature>
<feature type="signal peptide" evidence="1">
    <location>
        <begin position="1"/>
        <end position="33"/>
    </location>
</feature>
<organism evidence="2 3">
    <name type="scientific">Mycobacteroides abscessus</name>
    <dbReference type="NCBI Taxonomy" id="36809"/>
    <lineage>
        <taxon>Bacteria</taxon>
        <taxon>Bacillati</taxon>
        <taxon>Actinomycetota</taxon>
        <taxon>Actinomycetes</taxon>
        <taxon>Mycobacteriales</taxon>
        <taxon>Mycobacteriaceae</taxon>
        <taxon>Mycobacteroides</taxon>
    </lineage>
</organism>
<evidence type="ECO:0000313" key="3">
    <source>
        <dbReference type="Proteomes" id="UP000045782"/>
    </source>
</evidence>
<evidence type="ECO:0000313" key="2">
    <source>
        <dbReference type="EMBL" id="CPV70464.1"/>
    </source>
</evidence>
<dbReference type="InterPro" id="IPR009003">
    <property type="entry name" value="Peptidase_S1_PA"/>
</dbReference>
<dbReference type="SUPFAM" id="SSF50494">
    <property type="entry name" value="Trypsin-like serine proteases"/>
    <property type="match status" value="1"/>
</dbReference>
<accession>A0A0U1BVG3</accession>
<dbReference type="InterPro" id="IPR043504">
    <property type="entry name" value="Peptidase_S1_PA_chymotrypsin"/>
</dbReference>
<reference evidence="2 3" key="1">
    <citation type="submission" date="2015-03" db="EMBL/GenBank/DDBJ databases">
        <authorList>
            <person name="Murphy D."/>
        </authorList>
    </citation>
    <scope>NUCLEOTIDE SEQUENCE [LARGE SCALE GENOMIC DNA]</scope>
    <source>
        <strain evidence="2 3">PAP088</strain>
    </source>
</reference>
<dbReference type="Gene3D" id="2.40.10.10">
    <property type="entry name" value="Trypsin-like serine proteases"/>
    <property type="match status" value="2"/>
</dbReference>
<evidence type="ECO:0000256" key="1">
    <source>
        <dbReference type="SAM" id="SignalP"/>
    </source>
</evidence>
<gene>
    <name evidence="2" type="ORF">ERS075579_04795</name>
</gene>
<dbReference type="Proteomes" id="UP000045782">
    <property type="component" value="Unassembled WGS sequence"/>
</dbReference>
<sequence length="277" mass="28888">MRSASSRRGRRCAARAAGWAVALVLATATSWVAEPTANAEPTPGSDAWISIAGVRGSRPPVAFTAAAYPRPGVSLVQQFDPTEVSECTISWPIVSTRSDIGYLTAGHCDRKEGAPLWMYTDAEGAGRLNLSPLQNAERGVDDAGRRYDAALFFLSPAQQEVAYGTVINDGIRLRGVMSVPSAKALPAGTPVCMNGSRSGLTCGPLIAAGDDQLEWGGAAVQGDSGAPVFVVNSSGDAQAIGMLHGGPSDTDNFATYLAPVLERLKVRLIVDDKKGIS</sequence>
<dbReference type="RefSeq" id="WP_228539273.1">
    <property type="nucleotide sequence ID" value="NZ_CP014951.1"/>
</dbReference>
<protein>
    <submittedName>
        <fullName evidence="2">Trypsin domain-containing protein</fullName>
    </submittedName>
</protein>
<keyword evidence="1" id="KW-0732">Signal</keyword>
<proteinExistence type="predicted"/>